<dbReference type="EMBL" id="JASCZI010001001">
    <property type="protein sequence ID" value="MED6114037.1"/>
    <property type="molecule type" value="Genomic_DNA"/>
</dbReference>
<protein>
    <submittedName>
        <fullName evidence="1">Uncharacterized protein</fullName>
    </submittedName>
</protein>
<evidence type="ECO:0000313" key="2">
    <source>
        <dbReference type="Proteomes" id="UP001341840"/>
    </source>
</evidence>
<gene>
    <name evidence="1" type="ORF">PIB30_076432</name>
</gene>
<comment type="caution">
    <text evidence="1">The sequence shown here is derived from an EMBL/GenBank/DDBJ whole genome shotgun (WGS) entry which is preliminary data.</text>
</comment>
<proteinExistence type="predicted"/>
<evidence type="ECO:0000313" key="1">
    <source>
        <dbReference type="EMBL" id="MED6114037.1"/>
    </source>
</evidence>
<keyword evidence="2" id="KW-1185">Reference proteome</keyword>
<reference evidence="1 2" key="1">
    <citation type="journal article" date="2023" name="Plants (Basel)">
        <title>Bridging the Gap: Combining Genomics and Transcriptomics Approaches to Understand Stylosanthes scabra, an Orphan Legume from the Brazilian Caatinga.</title>
        <authorList>
            <person name="Ferreira-Neto J.R.C."/>
            <person name="da Silva M.D."/>
            <person name="Binneck E."/>
            <person name="de Melo N.F."/>
            <person name="da Silva R.H."/>
            <person name="de Melo A.L.T.M."/>
            <person name="Pandolfi V."/>
            <person name="Bustamante F.O."/>
            <person name="Brasileiro-Vidal A.C."/>
            <person name="Benko-Iseppon A.M."/>
        </authorList>
    </citation>
    <scope>NUCLEOTIDE SEQUENCE [LARGE SCALE GENOMIC DNA]</scope>
    <source>
        <tissue evidence="1">Leaves</tissue>
    </source>
</reference>
<organism evidence="1 2">
    <name type="scientific">Stylosanthes scabra</name>
    <dbReference type="NCBI Taxonomy" id="79078"/>
    <lineage>
        <taxon>Eukaryota</taxon>
        <taxon>Viridiplantae</taxon>
        <taxon>Streptophyta</taxon>
        <taxon>Embryophyta</taxon>
        <taxon>Tracheophyta</taxon>
        <taxon>Spermatophyta</taxon>
        <taxon>Magnoliopsida</taxon>
        <taxon>eudicotyledons</taxon>
        <taxon>Gunneridae</taxon>
        <taxon>Pentapetalae</taxon>
        <taxon>rosids</taxon>
        <taxon>fabids</taxon>
        <taxon>Fabales</taxon>
        <taxon>Fabaceae</taxon>
        <taxon>Papilionoideae</taxon>
        <taxon>50 kb inversion clade</taxon>
        <taxon>dalbergioids sensu lato</taxon>
        <taxon>Dalbergieae</taxon>
        <taxon>Pterocarpus clade</taxon>
        <taxon>Stylosanthes</taxon>
    </lineage>
</organism>
<accession>A0ABU6QQD5</accession>
<sequence length="208" mass="23390">MAEELFYFVVHPNDVIVRRETGASFESSAPVMFRHNDVRTLVELKQLILSHLGPAGGIEIANLVYRFQAITADNRLEYRPSWISEDSHVWMTFEVHKRVMDDKFMEFYAEVRHVGSSSGFRPPGPSAYCRSTSGGPSAGVCRTRSLSHVVFMAAYWFFPPPLSGGLAPNKSSTIPHVGRPYRCWKSLTQPPTGSPWCRDQGCTLHPVM</sequence>
<name>A0ABU6QQD5_9FABA</name>
<dbReference type="Proteomes" id="UP001341840">
    <property type="component" value="Unassembled WGS sequence"/>
</dbReference>